<reference evidence="1" key="1">
    <citation type="submission" date="2023-07" db="EMBL/GenBank/DDBJ databases">
        <title>Genomic Encyclopedia of Type Strains, Phase IV (KMG-IV): sequencing the most valuable type-strain genomes for metagenomic binning, comparative biology and taxonomic classification.</title>
        <authorList>
            <person name="Goeker M."/>
        </authorList>
    </citation>
    <scope>NUCLEOTIDE SEQUENCE</scope>
    <source>
        <strain evidence="1">DSM 24202</strain>
    </source>
</reference>
<evidence type="ECO:0000313" key="1">
    <source>
        <dbReference type="EMBL" id="MDQ0288263.1"/>
    </source>
</evidence>
<dbReference type="Proteomes" id="UP001238163">
    <property type="component" value="Unassembled WGS sequence"/>
</dbReference>
<protein>
    <submittedName>
        <fullName evidence="1">CRISPR system Cascade subunit CasE</fullName>
    </submittedName>
</protein>
<comment type="caution">
    <text evidence="1">The sequence shown here is derived from an EMBL/GenBank/DDBJ whole genome shotgun (WGS) entry which is preliminary data.</text>
</comment>
<accession>A0AAE3VDE4</accession>
<dbReference type="Gene3D" id="3.30.70.1210">
    <property type="entry name" value="Crispr-associated protein, domain 2"/>
    <property type="match status" value="1"/>
</dbReference>
<dbReference type="RefSeq" id="WP_307259574.1">
    <property type="nucleotide sequence ID" value="NZ_JAUSVL010000001.1"/>
</dbReference>
<dbReference type="Pfam" id="PF08798">
    <property type="entry name" value="CRISPR_assoc"/>
    <property type="match status" value="1"/>
</dbReference>
<dbReference type="Gene3D" id="3.30.70.1200">
    <property type="entry name" value="Crispr-associated protein, domain 1"/>
    <property type="match status" value="1"/>
</dbReference>
<sequence>MYLTKLMLNARDCTHFQIRDAYAVHKLVYSLFPVIHDTNRQRILYADKGTDQGYRFLLIQSQAQPHAPVSLAMTTLCIGDSFWASDRYYFEAVLNPVKRNPATGKRQPVKGLFPVMKWLVENSLEWGFSADEQTLQAFIQNTLTFEKGGKEYCFNRVLFRGSLTVTERAPFRSAVEKGLGHGKAFGFGLLQLSPIV</sequence>
<dbReference type="NCBIfam" id="TIGR01907">
    <property type="entry name" value="casE_Cse3"/>
    <property type="match status" value="1"/>
</dbReference>
<organism evidence="1 2">
    <name type="scientific">Oligosphaera ethanolica</name>
    <dbReference type="NCBI Taxonomy" id="760260"/>
    <lineage>
        <taxon>Bacteria</taxon>
        <taxon>Pseudomonadati</taxon>
        <taxon>Lentisphaerota</taxon>
        <taxon>Oligosphaeria</taxon>
        <taxon>Oligosphaerales</taxon>
        <taxon>Oligosphaeraceae</taxon>
        <taxon>Oligosphaera</taxon>
    </lineage>
</organism>
<dbReference type="InterPro" id="IPR010179">
    <property type="entry name" value="CRISPR-assoc_prot_Cse3"/>
</dbReference>
<evidence type="ECO:0000313" key="2">
    <source>
        <dbReference type="Proteomes" id="UP001238163"/>
    </source>
</evidence>
<name>A0AAE3VDE4_9BACT</name>
<proteinExistence type="predicted"/>
<dbReference type="AlphaFoldDB" id="A0AAE3VDE4"/>
<dbReference type="CDD" id="cd09727">
    <property type="entry name" value="Cas6_I-E"/>
    <property type="match status" value="1"/>
</dbReference>
<dbReference type="EMBL" id="JAUSVL010000001">
    <property type="protein sequence ID" value="MDQ0288263.1"/>
    <property type="molecule type" value="Genomic_DNA"/>
</dbReference>
<gene>
    <name evidence="1" type="ORF">J3R75_000370</name>
</gene>
<keyword evidence="2" id="KW-1185">Reference proteome</keyword>
<dbReference type="SUPFAM" id="SSF117987">
    <property type="entry name" value="CRISPR-associated protein"/>
    <property type="match status" value="2"/>
</dbReference>
<dbReference type="SMART" id="SM01101">
    <property type="entry name" value="CRISPR_assoc"/>
    <property type="match status" value="1"/>
</dbReference>